<dbReference type="PANTHER" id="PTHR32154">
    <property type="entry name" value="PYRUVATE-FLAVODOXIN OXIDOREDUCTASE-RELATED"/>
    <property type="match status" value="1"/>
</dbReference>
<dbReference type="AlphaFoldDB" id="A0A061RNS1"/>
<feature type="compositionally biased region" description="Low complexity" evidence="2">
    <location>
        <begin position="302"/>
        <end position="314"/>
    </location>
</feature>
<dbReference type="GO" id="GO:0016491">
    <property type="term" value="F:oxidoreductase activity"/>
    <property type="evidence" value="ECO:0007669"/>
    <property type="project" value="UniProtKB-KW"/>
</dbReference>
<dbReference type="Gene3D" id="3.40.50.970">
    <property type="match status" value="1"/>
</dbReference>
<feature type="domain" description="Pyruvate flavodoxin/ferredoxin oxidoreductase pyrimidine binding" evidence="3">
    <location>
        <begin position="131"/>
        <end position="266"/>
    </location>
</feature>
<reference evidence="4" key="1">
    <citation type="submission" date="2014-05" db="EMBL/GenBank/DDBJ databases">
        <title>The transcriptome of the halophilic microalga Tetraselmis sp. GSL018 isolated from the Great Salt Lake, Utah.</title>
        <authorList>
            <person name="Jinkerson R.E."/>
            <person name="D'Adamo S."/>
            <person name="Posewitz M.C."/>
        </authorList>
    </citation>
    <scope>NUCLEOTIDE SEQUENCE</scope>
    <source>
        <strain evidence="4">GSL018</strain>
    </source>
</reference>
<name>A0A061RNS1_9CHLO</name>
<dbReference type="Pfam" id="PF01855">
    <property type="entry name" value="POR_N"/>
    <property type="match status" value="1"/>
</dbReference>
<dbReference type="InterPro" id="IPR002880">
    <property type="entry name" value="Pyrv_Fd/Flavodoxin_OxRdtase_N"/>
</dbReference>
<keyword evidence="1" id="KW-0560">Oxidoreductase</keyword>
<proteinExistence type="predicted"/>
<dbReference type="EMBL" id="GBEZ01011214">
    <property type="protein sequence ID" value="JAC74552.1"/>
    <property type="molecule type" value="Transcribed_RNA"/>
</dbReference>
<evidence type="ECO:0000256" key="2">
    <source>
        <dbReference type="SAM" id="MobiDB-lite"/>
    </source>
</evidence>
<dbReference type="InterPro" id="IPR050722">
    <property type="entry name" value="Pyruvate:ferred/Flavod_OxRd"/>
</dbReference>
<protein>
    <submittedName>
        <fullName evidence="4">Pyruvate-flavodoxin oxidoreductase</fullName>
    </submittedName>
</protein>
<keyword evidence="4" id="KW-0670">Pyruvate</keyword>
<accession>A0A061RNS1</accession>
<evidence type="ECO:0000259" key="3">
    <source>
        <dbReference type="Pfam" id="PF01855"/>
    </source>
</evidence>
<dbReference type="GO" id="GO:0006979">
    <property type="term" value="P:response to oxidative stress"/>
    <property type="evidence" value="ECO:0007669"/>
    <property type="project" value="TreeGrafter"/>
</dbReference>
<sequence>MSQQCPKTRATARNWELHACSPTGNRRSLGNRHLSLGTSRWKTKFLKARCLLGHFRPWFSRPVSVIEKGHRPVLFSTKNISEAAGSFGDKRGCLERKQEIADPESKCLRETSQTSPSQIQTDGNDAAATIAYLLSEVAFVFPIAPSTPMAEAVEAWAAAKKKNVFGSPVSVVQMESEAGAAGAMHGGVVAGAFATTFTASQGFLLMIPNMYKMAGELVPCVIHVAARTLARHAASMYGDHQDVMAARQTGWGMLSSHSVQEAHDLAPAHRHRGSSRAPPRPQAHSPAPPPPPAAAALPPPSRGASASASGAQSR</sequence>
<feature type="region of interest" description="Disordered" evidence="2">
    <location>
        <begin position="265"/>
        <end position="314"/>
    </location>
</feature>
<gene>
    <name evidence="4" type="ORF">TSPGSL018_25620</name>
</gene>
<dbReference type="CDD" id="cd07034">
    <property type="entry name" value="TPP_PYR_PFOR_IOR-alpha_like"/>
    <property type="match status" value="1"/>
</dbReference>
<dbReference type="PANTHER" id="PTHR32154:SF0">
    <property type="entry name" value="PYRUVATE-FLAVODOXIN OXIDOREDUCTASE-RELATED"/>
    <property type="match status" value="1"/>
</dbReference>
<dbReference type="SUPFAM" id="SSF52518">
    <property type="entry name" value="Thiamin diphosphate-binding fold (THDP-binding)"/>
    <property type="match status" value="1"/>
</dbReference>
<organism evidence="4">
    <name type="scientific">Tetraselmis sp. GSL018</name>
    <dbReference type="NCBI Taxonomy" id="582737"/>
    <lineage>
        <taxon>Eukaryota</taxon>
        <taxon>Viridiplantae</taxon>
        <taxon>Chlorophyta</taxon>
        <taxon>core chlorophytes</taxon>
        <taxon>Chlorodendrophyceae</taxon>
        <taxon>Chlorodendrales</taxon>
        <taxon>Chlorodendraceae</taxon>
        <taxon>Tetraselmis</taxon>
    </lineage>
</organism>
<evidence type="ECO:0000256" key="1">
    <source>
        <dbReference type="ARBA" id="ARBA00023002"/>
    </source>
</evidence>
<dbReference type="InterPro" id="IPR029061">
    <property type="entry name" value="THDP-binding"/>
</dbReference>
<evidence type="ECO:0000313" key="4">
    <source>
        <dbReference type="EMBL" id="JAC74552.1"/>
    </source>
</evidence>
<feature type="compositionally biased region" description="Pro residues" evidence="2">
    <location>
        <begin position="278"/>
        <end position="301"/>
    </location>
</feature>